<dbReference type="RefSeq" id="WP_074640038.1">
    <property type="nucleotide sequence ID" value="NZ_FOFU01000001.1"/>
</dbReference>
<proteinExistence type="predicted"/>
<dbReference type="PANTHER" id="PTHR43581">
    <property type="entry name" value="ATP/GTP PHOSPHATASE"/>
    <property type="match status" value="1"/>
</dbReference>
<dbReference type="OrthoDB" id="354197at2"/>
<name>A0A1H9A3H4_9SPIR</name>
<keyword evidence="3" id="KW-1185">Reference proteome</keyword>
<gene>
    <name evidence="2" type="ORF">SAMN04487977_101187</name>
</gene>
<protein>
    <submittedName>
        <fullName evidence="2">AAA domain-containing protein, putative AbiEii toxin, Type IV TA system</fullName>
    </submittedName>
</protein>
<dbReference type="Gene3D" id="3.40.50.300">
    <property type="entry name" value="P-loop containing nucleotide triphosphate hydrolases"/>
    <property type="match status" value="1"/>
</dbReference>
<dbReference type="InterPro" id="IPR041685">
    <property type="entry name" value="AAA_GajA/Old/RecF-like"/>
</dbReference>
<evidence type="ECO:0000259" key="1">
    <source>
        <dbReference type="Pfam" id="PF13175"/>
    </source>
</evidence>
<dbReference type="PANTHER" id="PTHR43581:SF2">
    <property type="entry name" value="EXCINUCLEASE ATPASE SUBUNIT"/>
    <property type="match status" value="1"/>
</dbReference>
<reference evidence="2 3" key="1">
    <citation type="submission" date="2016-10" db="EMBL/GenBank/DDBJ databases">
        <authorList>
            <person name="de Groot N.N."/>
        </authorList>
    </citation>
    <scope>NUCLEOTIDE SEQUENCE [LARGE SCALE GENOMIC DNA]</scope>
    <source>
        <strain evidence="2 3">B25</strain>
    </source>
</reference>
<accession>A0A1H9A3H4</accession>
<dbReference type="Pfam" id="PF13175">
    <property type="entry name" value="AAA_15"/>
    <property type="match status" value="1"/>
</dbReference>
<dbReference type="InterPro" id="IPR051396">
    <property type="entry name" value="Bact_Antivir_Def_Nuclease"/>
</dbReference>
<dbReference type="EMBL" id="FOFU01000001">
    <property type="protein sequence ID" value="SEP71053.1"/>
    <property type="molecule type" value="Genomic_DNA"/>
</dbReference>
<sequence>MNKLRKITFRDHPVLGNLNLDFCDENGNAVDTVIFAGENGSGKSTILNCLYQISSSTVNFSAEIEMENDIGIRNMLYFQHQNGGYYCRENIVGLIRDVPVAASNRIDYFKSNPIYGIFSDVDINFHTDFINTVTSKNIDMEKNSRRSDLNLTRQINQLLIDVQALDDADVSKIFRSARDAGEDTNRLVISERMSRFKNAFAKIFDNLTYNRIENQNGHKSIIFKKNNAEIPIESLSSGEKQIVYRGCFLLKDANALNGAFVFIDEPEISLHPNWQKKIMDYYKGIFTDENGNQTSQIFAVTHSPFIIHNENRRNDKVIVIERDSQGIIVVKDKPEYYKCDSLELVHDAFLIKDFSLGQPTVYLEGRTDEKYFTKALEVFGYSNIPFRFKWIGYIDDNGQERFTGDKSLNQAFDFLVSKNLPYKNVLLYDCDTNKPKINKNNVITLCMQDFENHRGFTIGVENALILDESFEVDKYKKTTEKIDDYGCKNIIQKLDKMSLCNYICGLEDEKLRSVFANLKTEIDILIELFNGDL</sequence>
<evidence type="ECO:0000313" key="2">
    <source>
        <dbReference type="EMBL" id="SEP71053.1"/>
    </source>
</evidence>
<dbReference type="InterPro" id="IPR027417">
    <property type="entry name" value="P-loop_NTPase"/>
</dbReference>
<feature type="domain" description="Endonuclease GajA/Old nuclease/RecF-like AAA" evidence="1">
    <location>
        <begin position="134"/>
        <end position="307"/>
    </location>
</feature>
<dbReference type="SUPFAM" id="SSF52540">
    <property type="entry name" value="P-loop containing nucleoside triphosphate hydrolases"/>
    <property type="match status" value="1"/>
</dbReference>
<dbReference type="AlphaFoldDB" id="A0A1H9A3H4"/>
<dbReference type="Proteomes" id="UP000182360">
    <property type="component" value="Unassembled WGS sequence"/>
</dbReference>
<organism evidence="2 3">
    <name type="scientific">Treponema bryantii</name>
    <dbReference type="NCBI Taxonomy" id="163"/>
    <lineage>
        <taxon>Bacteria</taxon>
        <taxon>Pseudomonadati</taxon>
        <taxon>Spirochaetota</taxon>
        <taxon>Spirochaetia</taxon>
        <taxon>Spirochaetales</taxon>
        <taxon>Treponemataceae</taxon>
        <taxon>Treponema</taxon>
    </lineage>
</organism>
<evidence type="ECO:0000313" key="3">
    <source>
        <dbReference type="Proteomes" id="UP000182360"/>
    </source>
</evidence>